<keyword evidence="7" id="KW-1185">Reference proteome</keyword>
<evidence type="ECO:0000256" key="3">
    <source>
        <dbReference type="ARBA" id="ARBA00022723"/>
    </source>
</evidence>
<dbReference type="InterPro" id="IPR002401">
    <property type="entry name" value="Cyt_P450_E_grp-I"/>
</dbReference>
<keyword evidence="2" id="KW-0349">Heme</keyword>
<dbReference type="PRINTS" id="PR00463">
    <property type="entry name" value="EP450I"/>
</dbReference>
<sequence length="350" mass="39956">MPPGPWRLPLIGNMHQLVGSLPHHRLRDLAKKYGPLMHLQLGESSIIVVSSAEIAEEVLKTHGVIFANRPFLVSTRVLAYDFTDIMFAPYGNYWRQLRKICTTELLSTSRVKSFRSIREEETSNLIKTIYSNEGGLLIDLSEKIYALTYGITARASFGKKCKDQQKFISIAMEVLRIASGFSIADLYPSIGMLEVISGMKSKVEKLHQEQDRILENILDEHIERKQTTKTGQGEAEEDLVDVFLRLQQDGDLEFPLTNNSIKAVIWDIFVGGSETSSTTVEWAMSEMLKNPRVMKEAQAEGVERLWGWISMAREWRWQISMQKRGGRRSVVVEFSQSWRGRVGRFPVLFL</sequence>
<keyword evidence="5" id="KW-0408">Iron</keyword>
<dbReference type="InterPro" id="IPR001128">
    <property type="entry name" value="Cyt_P450"/>
</dbReference>
<reference evidence="6" key="1">
    <citation type="journal article" date="2022" name="Plant J.">
        <title>Strategies of tolerance reflected in two North American maple genomes.</title>
        <authorList>
            <person name="McEvoy S.L."/>
            <person name="Sezen U.U."/>
            <person name="Trouern-Trend A."/>
            <person name="McMahon S.M."/>
            <person name="Schaberg P.G."/>
            <person name="Yang J."/>
            <person name="Wegrzyn J.L."/>
            <person name="Swenson N.G."/>
        </authorList>
    </citation>
    <scope>NUCLEOTIDE SEQUENCE</scope>
    <source>
        <strain evidence="6">91603</strain>
    </source>
</reference>
<evidence type="ECO:0000256" key="5">
    <source>
        <dbReference type="ARBA" id="ARBA00023004"/>
    </source>
</evidence>
<dbReference type="GO" id="GO:0004497">
    <property type="term" value="F:monooxygenase activity"/>
    <property type="evidence" value="ECO:0007669"/>
    <property type="project" value="InterPro"/>
</dbReference>
<dbReference type="GO" id="GO:0005506">
    <property type="term" value="F:iron ion binding"/>
    <property type="evidence" value="ECO:0007669"/>
    <property type="project" value="InterPro"/>
</dbReference>
<dbReference type="AlphaFoldDB" id="A0AAD5J8W4"/>
<comment type="similarity">
    <text evidence="1">Belongs to the cytochrome P450 family.</text>
</comment>
<dbReference type="SUPFAM" id="SSF48264">
    <property type="entry name" value="Cytochrome P450"/>
    <property type="match status" value="1"/>
</dbReference>
<evidence type="ECO:0000313" key="6">
    <source>
        <dbReference type="EMBL" id="KAI9185810.1"/>
    </source>
</evidence>
<dbReference type="Pfam" id="PF00067">
    <property type="entry name" value="p450"/>
    <property type="match status" value="1"/>
</dbReference>
<proteinExistence type="inferred from homology"/>
<evidence type="ECO:0000256" key="1">
    <source>
        <dbReference type="ARBA" id="ARBA00010617"/>
    </source>
</evidence>
<accession>A0AAD5J8W4</accession>
<organism evidence="6 7">
    <name type="scientific">Acer negundo</name>
    <name type="common">Box elder</name>
    <dbReference type="NCBI Taxonomy" id="4023"/>
    <lineage>
        <taxon>Eukaryota</taxon>
        <taxon>Viridiplantae</taxon>
        <taxon>Streptophyta</taxon>
        <taxon>Embryophyta</taxon>
        <taxon>Tracheophyta</taxon>
        <taxon>Spermatophyta</taxon>
        <taxon>Magnoliopsida</taxon>
        <taxon>eudicotyledons</taxon>
        <taxon>Gunneridae</taxon>
        <taxon>Pentapetalae</taxon>
        <taxon>rosids</taxon>
        <taxon>malvids</taxon>
        <taxon>Sapindales</taxon>
        <taxon>Sapindaceae</taxon>
        <taxon>Hippocastanoideae</taxon>
        <taxon>Acereae</taxon>
        <taxon>Acer</taxon>
    </lineage>
</organism>
<gene>
    <name evidence="6" type="ORF">LWI28_010857</name>
</gene>
<dbReference type="PANTHER" id="PTHR47955:SF8">
    <property type="entry name" value="CYTOCHROME P450 71D11-LIKE"/>
    <property type="match status" value="1"/>
</dbReference>
<evidence type="ECO:0000256" key="2">
    <source>
        <dbReference type="ARBA" id="ARBA00022617"/>
    </source>
</evidence>
<evidence type="ECO:0008006" key="8">
    <source>
        <dbReference type="Google" id="ProtNLM"/>
    </source>
</evidence>
<dbReference type="GO" id="GO:0020037">
    <property type="term" value="F:heme binding"/>
    <property type="evidence" value="ECO:0007669"/>
    <property type="project" value="InterPro"/>
</dbReference>
<keyword evidence="3" id="KW-0479">Metal-binding</keyword>
<dbReference type="EMBL" id="JAJSOW010000100">
    <property type="protein sequence ID" value="KAI9185810.1"/>
    <property type="molecule type" value="Genomic_DNA"/>
</dbReference>
<evidence type="ECO:0000256" key="4">
    <source>
        <dbReference type="ARBA" id="ARBA00023002"/>
    </source>
</evidence>
<dbReference type="Proteomes" id="UP001064489">
    <property type="component" value="Chromosome 3"/>
</dbReference>
<comment type="caution">
    <text evidence="6">The sequence shown here is derived from an EMBL/GenBank/DDBJ whole genome shotgun (WGS) entry which is preliminary data.</text>
</comment>
<reference evidence="6" key="2">
    <citation type="submission" date="2023-02" db="EMBL/GenBank/DDBJ databases">
        <authorList>
            <person name="Swenson N.G."/>
            <person name="Wegrzyn J.L."/>
            <person name="Mcevoy S.L."/>
        </authorList>
    </citation>
    <scope>NUCLEOTIDE SEQUENCE</scope>
    <source>
        <strain evidence="6">91603</strain>
        <tissue evidence="6">Leaf</tissue>
    </source>
</reference>
<dbReference type="GO" id="GO:0016705">
    <property type="term" value="F:oxidoreductase activity, acting on paired donors, with incorporation or reduction of molecular oxygen"/>
    <property type="evidence" value="ECO:0007669"/>
    <property type="project" value="InterPro"/>
</dbReference>
<protein>
    <recommendedName>
        <fullName evidence="8">Cytochrome P450</fullName>
    </recommendedName>
</protein>
<dbReference type="Gene3D" id="1.10.630.10">
    <property type="entry name" value="Cytochrome P450"/>
    <property type="match status" value="1"/>
</dbReference>
<dbReference type="PANTHER" id="PTHR47955">
    <property type="entry name" value="CYTOCHROME P450 FAMILY 71 PROTEIN"/>
    <property type="match status" value="1"/>
</dbReference>
<evidence type="ECO:0000313" key="7">
    <source>
        <dbReference type="Proteomes" id="UP001064489"/>
    </source>
</evidence>
<keyword evidence="4" id="KW-0560">Oxidoreductase</keyword>
<name>A0AAD5J8W4_ACENE</name>
<dbReference type="InterPro" id="IPR036396">
    <property type="entry name" value="Cyt_P450_sf"/>
</dbReference>